<gene>
    <name evidence="3" type="ORF">DSM3645_24947</name>
</gene>
<organism evidence="3 4">
    <name type="scientific">Blastopirellula marina DSM 3645</name>
    <dbReference type="NCBI Taxonomy" id="314230"/>
    <lineage>
        <taxon>Bacteria</taxon>
        <taxon>Pseudomonadati</taxon>
        <taxon>Planctomycetota</taxon>
        <taxon>Planctomycetia</taxon>
        <taxon>Pirellulales</taxon>
        <taxon>Pirellulaceae</taxon>
        <taxon>Blastopirellula</taxon>
    </lineage>
</organism>
<feature type="transmembrane region" description="Helical" evidence="2">
    <location>
        <begin position="218"/>
        <end position="241"/>
    </location>
</feature>
<reference evidence="3 4" key="1">
    <citation type="submission" date="2006-02" db="EMBL/GenBank/DDBJ databases">
        <authorList>
            <person name="Amann R."/>
            <person name="Ferriera S."/>
            <person name="Johnson J."/>
            <person name="Kravitz S."/>
            <person name="Halpern A."/>
            <person name="Remington K."/>
            <person name="Beeson K."/>
            <person name="Tran B."/>
            <person name="Rogers Y.-H."/>
            <person name="Friedman R."/>
            <person name="Venter J.C."/>
        </authorList>
    </citation>
    <scope>NUCLEOTIDE SEQUENCE [LARGE SCALE GENOMIC DNA]</scope>
    <source>
        <strain evidence="3 4">DSM 3645</strain>
    </source>
</reference>
<dbReference type="Proteomes" id="UP000004358">
    <property type="component" value="Unassembled WGS sequence"/>
</dbReference>
<keyword evidence="2" id="KW-0812">Transmembrane</keyword>
<feature type="region of interest" description="Disordered" evidence="1">
    <location>
        <begin position="259"/>
        <end position="280"/>
    </location>
</feature>
<sequence>MTLLLAQTDAAATRTTYEFSRLAEMTQWSHWALLVALVVAVITFVGWLYRRDTREQSRPVRWTLTGLRLAALAGLLLFFFNLEKKTESELHENSRVVVLVDTSLSMALPNSIESGSSPRYEQIVDKFSQGELLEQLRKSHDVLVYQFDQTAQPTELAVFRRPQTDTVSDTEDSAEMDARFRSARLLLLISFGVLAISLLAYLIALGTRRMAPTWRETAAAWSMIGAFALVVGASLAATANLRAPELSLRQLAVGDLNVVAGQPSQPGADRSRRGSGRPKP</sequence>
<dbReference type="STRING" id="314230.DSM3645_24947"/>
<dbReference type="EMBL" id="AANZ01000030">
    <property type="protein sequence ID" value="EAQ77633.1"/>
    <property type="molecule type" value="Genomic_DNA"/>
</dbReference>
<feature type="transmembrane region" description="Helical" evidence="2">
    <location>
        <begin position="31"/>
        <end position="50"/>
    </location>
</feature>
<dbReference type="RefSeq" id="WP_002652861.1">
    <property type="nucleotide sequence ID" value="NZ_CH672376.1"/>
</dbReference>
<accession>A4A0R9</accession>
<dbReference type="PANTHER" id="PTHR37947:SF1">
    <property type="entry name" value="BLL2462 PROTEIN"/>
    <property type="match status" value="1"/>
</dbReference>
<comment type="caution">
    <text evidence="3">The sequence shown here is derived from an EMBL/GenBank/DDBJ whole genome shotgun (WGS) entry which is preliminary data.</text>
</comment>
<evidence type="ECO:0000313" key="4">
    <source>
        <dbReference type="Proteomes" id="UP000004358"/>
    </source>
</evidence>
<feature type="transmembrane region" description="Helical" evidence="2">
    <location>
        <begin position="185"/>
        <end position="206"/>
    </location>
</feature>
<proteinExistence type="predicted"/>
<keyword evidence="2" id="KW-0472">Membrane</keyword>
<dbReference type="PANTHER" id="PTHR37947">
    <property type="entry name" value="BLL2462 PROTEIN"/>
    <property type="match status" value="1"/>
</dbReference>
<evidence type="ECO:0000256" key="1">
    <source>
        <dbReference type="SAM" id="MobiDB-lite"/>
    </source>
</evidence>
<evidence type="ECO:0008006" key="5">
    <source>
        <dbReference type="Google" id="ProtNLM"/>
    </source>
</evidence>
<dbReference type="eggNOG" id="COG2304">
    <property type="taxonomic scope" value="Bacteria"/>
</dbReference>
<protein>
    <recommendedName>
        <fullName evidence="5">VWFA domain-containing protein</fullName>
    </recommendedName>
</protein>
<evidence type="ECO:0000313" key="3">
    <source>
        <dbReference type="EMBL" id="EAQ77633.1"/>
    </source>
</evidence>
<dbReference type="HOGENOM" id="CLU_992749_0_0_0"/>
<dbReference type="AlphaFoldDB" id="A4A0R9"/>
<name>A4A0R9_9BACT</name>
<keyword evidence="2" id="KW-1133">Transmembrane helix</keyword>
<evidence type="ECO:0000256" key="2">
    <source>
        <dbReference type="SAM" id="Phobius"/>
    </source>
</evidence>